<protein>
    <submittedName>
        <fullName evidence="1">Uncharacterized protein</fullName>
    </submittedName>
</protein>
<accession>A0ACC2TR73</accession>
<proteinExistence type="predicted"/>
<comment type="caution">
    <text evidence="1">The sequence shown here is derived from an EMBL/GenBank/DDBJ whole genome shotgun (WGS) entry which is preliminary data.</text>
</comment>
<dbReference type="Proteomes" id="UP001165960">
    <property type="component" value="Unassembled WGS sequence"/>
</dbReference>
<name>A0ACC2TR73_9FUNG</name>
<gene>
    <name evidence="1" type="ORF">DSO57_1021170</name>
</gene>
<reference evidence="1" key="1">
    <citation type="submission" date="2022-04" db="EMBL/GenBank/DDBJ databases">
        <title>Genome of the entomopathogenic fungus Entomophthora muscae.</title>
        <authorList>
            <person name="Elya C."/>
            <person name="Lovett B.R."/>
            <person name="Lee E."/>
            <person name="Macias A.M."/>
            <person name="Hajek A.E."/>
            <person name="De Bivort B.L."/>
            <person name="Kasson M.T."/>
            <person name="De Fine Licht H.H."/>
            <person name="Stajich J.E."/>
        </authorList>
    </citation>
    <scope>NUCLEOTIDE SEQUENCE</scope>
    <source>
        <strain evidence="1">Berkeley</strain>
    </source>
</reference>
<keyword evidence="2" id="KW-1185">Reference proteome</keyword>
<evidence type="ECO:0000313" key="2">
    <source>
        <dbReference type="Proteomes" id="UP001165960"/>
    </source>
</evidence>
<evidence type="ECO:0000313" key="1">
    <source>
        <dbReference type="EMBL" id="KAJ9076986.1"/>
    </source>
</evidence>
<sequence length="312" mass="34988">MRGLTLLSTWLPRKSRLCYVGTRHLHNLKDDPKMEPFFPIKEIVGIDETKSSLNQLQLYANEINSNSAGNCATINCVTEHIKQVTLDTFGPKMFNQMISKTLGKYLSSLIYSIKPKRVLELGTFTGYSTQWLLFGMSPENYGITLSSPIQRYSDNAPSQIQTQLPNIVEHHLITCSIDESSLKIASHYLHLTKPPPLTASPLLMDGMKLINQLPYDAGFDFIFLDCNKSAYKELYDTIISNKLLSKRGMLVVDNVLFHGQVAALNSSSNPTESKSNIAKRLHAFNLHVAQDPRSSAILLPIFDGLMIIQRAE</sequence>
<dbReference type="EMBL" id="QTSX02002231">
    <property type="protein sequence ID" value="KAJ9076986.1"/>
    <property type="molecule type" value="Genomic_DNA"/>
</dbReference>
<organism evidence="1 2">
    <name type="scientific">Entomophthora muscae</name>
    <dbReference type="NCBI Taxonomy" id="34485"/>
    <lineage>
        <taxon>Eukaryota</taxon>
        <taxon>Fungi</taxon>
        <taxon>Fungi incertae sedis</taxon>
        <taxon>Zoopagomycota</taxon>
        <taxon>Entomophthoromycotina</taxon>
        <taxon>Entomophthoromycetes</taxon>
        <taxon>Entomophthorales</taxon>
        <taxon>Entomophthoraceae</taxon>
        <taxon>Entomophthora</taxon>
    </lineage>
</organism>